<reference evidence="1" key="1">
    <citation type="journal article" date="2012" name="Nature">
        <title>The oyster genome reveals stress adaptation and complexity of shell formation.</title>
        <authorList>
            <person name="Zhang G."/>
            <person name="Fang X."/>
            <person name="Guo X."/>
            <person name="Li L."/>
            <person name="Luo R."/>
            <person name="Xu F."/>
            <person name="Yang P."/>
            <person name="Zhang L."/>
            <person name="Wang X."/>
            <person name="Qi H."/>
            <person name="Xiong Z."/>
            <person name="Que H."/>
            <person name="Xie Y."/>
            <person name="Holland P.W."/>
            <person name="Paps J."/>
            <person name="Zhu Y."/>
            <person name="Wu F."/>
            <person name="Chen Y."/>
            <person name="Wang J."/>
            <person name="Peng C."/>
            <person name="Meng J."/>
            <person name="Yang L."/>
            <person name="Liu J."/>
            <person name="Wen B."/>
            <person name="Zhang N."/>
            <person name="Huang Z."/>
            <person name="Zhu Q."/>
            <person name="Feng Y."/>
            <person name="Mount A."/>
            <person name="Hedgecock D."/>
            <person name="Xu Z."/>
            <person name="Liu Y."/>
            <person name="Domazet-Loso T."/>
            <person name="Du Y."/>
            <person name="Sun X."/>
            <person name="Zhang S."/>
            <person name="Liu B."/>
            <person name="Cheng P."/>
            <person name="Jiang X."/>
            <person name="Li J."/>
            <person name="Fan D."/>
            <person name="Wang W."/>
            <person name="Fu W."/>
            <person name="Wang T."/>
            <person name="Wang B."/>
            <person name="Zhang J."/>
            <person name="Peng Z."/>
            <person name="Li Y."/>
            <person name="Li N."/>
            <person name="Wang J."/>
            <person name="Chen M."/>
            <person name="He Y."/>
            <person name="Tan F."/>
            <person name="Song X."/>
            <person name="Zheng Q."/>
            <person name="Huang R."/>
            <person name="Yang H."/>
            <person name="Du X."/>
            <person name="Chen L."/>
            <person name="Yang M."/>
            <person name="Gaffney P.M."/>
            <person name="Wang S."/>
            <person name="Luo L."/>
            <person name="She Z."/>
            <person name="Ming Y."/>
            <person name="Huang W."/>
            <person name="Zhang S."/>
            <person name="Huang B."/>
            <person name="Zhang Y."/>
            <person name="Qu T."/>
            <person name="Ni P."/>
            <person name="Miao G."/>
            <person name="Wang J."/>
            <person name="Wang Q."/>
            <person name="Steinberg C.E."/>
            <person name="Wang H."/>
            <person name="Li N."/>
            <person name="Qian L."/>
            <person name="Zhang G."/>
            <person name="Li Y."/>
            <person name="Yang H."/>
            <person name="Liu X."/>
            <person name="Wang J."/>
            <person name="Yin Y."/>
            <person name="Wang J."/>
        </authorList>
    </citation>
    <scope>NUCLEOTIDE SEQUENCE [LARGE SCALE GENOMIC DNA]</scope>
    <source>
        <strain evidence="1">05x7-T-G4-1.051#20</strain>
    </source>
</reference>
<dbReference type="EMBL" id="JH816612">
    <property type="protein sequence ID" value="EKC22892.1"/>
    <property type="molecule type" value="Genomic_DNA"/>
</dbReference>
<dbReference type="InParanoid" id="K1PG52"/>
<proteinExistence type="predicted"/>
<sequence length="578" mass="65973">MPNVGACVFEVDVVFDRDQFSVIRKNASSKDFFNVNEEYLTRVILIKSKSLPVVDAKLDWRRWVADEIGRIMGRKGEPVCSDAWVEIKNISEKTVKDLNAILIELEEFQTCVLPVDQNKQVEEWLKRDVILDKSVFKMHPSIMKYITGYKDRDDKKQVVKVYLHGDDKKAENFFKECCKISTDTYFEFVNVERSKGKKQEVEELKQRESKAPAVDNSTRKQLKRIIQEYGDKIYARHSNVVGIRIGKARRVGDTIQEHPCLVLYCLDKFLVPFGEKPLPEAIAGWPCDIREDFVRFGICPNRCPASRQNLPDPGCSIGIPSDESSGSVGFLIESKDPLHTFEFGFLTASHVAVKRFEQLYHDEKLLSMHYLKLNDHFIVHPSWIDNGRNDHRIGKVVESFCGNYGLNKIGLDFAVIASSYCRNGAGKETLKVAKEDDLIIEKDIVTKTGRTTGTTYGYLMDDSLTVKVDRSFLSRGYFAFFNCYAIEDIPDDQPFFLEGDSGSGVYVMENGKPSKPLGIAFAYLDSQTAVCNIGMIVDKLDLQIIRYLENKESLETFEELKISDEKMEEKSQEPMEES</sequence>
<organism evidence="1">
    <name type="scientific">Magallana gigas</name>
    <name type="common">Pacific oyster</name>
    <name type="synonym">Crassostrea gigas</name>
    <dbReference type="NCBI Taxonomy" id="29159"/>
    <lineage>
        <taxon>Eukaryota</taxon>
        <taxon>Metazoa</taxon>
        <taxon>Spiralia</taxon>
        <taxon>Lophotrochozoa</taxon>
        <taxon>Mollusca</taxon>
        <taxon>Bivalvia</taxon>
        <taxon>Autobranchia</taxon>
        <taxon>Pteriomorphia</taxon>
        <taxon>Ostreida</taxon>
        <taxon>Ostreoidea</taxon>
        <taxon>Ostreidae</taxon>
        <taxon>Magallana</taxon>
    </lineage>
</organism>
<evidence type="ECO:0000313" key="1">
    <source>
        <dbReference type="EMBL" id="EKC22892.1"/>
    </source>
</evidence>
<dbReference type="HOGENOM" id="CLU_033939_0_0_1"/>
<gene>
    <name evidence="1" type="ORF">CGI_10001268</name>
</gene>
<accession>K1PG52</accession>
<name>K1PG52_MAGGI</name>
<dbReference type="AlphaFoldDB" id="K1PG52"/>
<protein>
    <submittedName>
        <fullName evidence="1">Uncharacterized protein</fullName>
    </submittedName>
</protein>